<dbReference type="InterPro" id="IPR050595">
    <property type="entry name" value="Bact_response_regulator"/>
</dbReference>
<evidence type="ECO:0000256" key="3">
    <source>
        <dbReference type="SAM" id="MobiDB-lite"/>
    </source>
</evidence>
<feature type="domain" description="Response regulatory" evidence="4">
    <location>
        <begin position="4"/>
        <end position="120"/>
    </location>
</feature>
<evidence type="ECO:0000313" key="5">
    <source>
        <dbReference type="EMBL" id="ACY15978.1"/>
    </source>
</evidence>
<dbReference type="InterPro" id="IPR001789">
    <property type="entry name" value="Sig_transdc_resp-reg_receiver"/>
</dbReference>
<feature type="compositionally biased region" description="Low complexity" evidence="3">
    <location>
        <begin position="212"/>
        <end position="241"/>
    </location>
</feature>
<dbReference type="EMBL" id="CP001804">
    <property type="protein sequence ID" value="ACY15978.1"/>
    <property type="molecule type" value="Genomic_DNA"/>
</dbReference>
<dbReference type="RefSeq" id="WP_012828577.1">
    <property type="nucleotide sequence ID" value="NC_013440.1"/>
</dbReference>
<dbReference type="SUPFAM" id="SSF52172">
    <property type="entry name" value="CheY-like"/>
    <property type="match status" value="1"/>
</dbReference>
<keyword evidence="6" id="KW-1185">Reference proteome</keyword>
<accession>D0LW46</accession>
<evidence type="ECO:0000256" key="1">
    <source>
        <dbReference type="ARBA" id="ARBA00022553"/>
    </source>
</evidence>
<feature type="compositionally biased region" description="Low complexity" evidence="3">
    <location>
        <begin position="183"/>
        <end position="192"/>
    </location>
</feature>
<proteinExistence type="predicted"/>
<feature type="compositionally biased region" description="Pro residues" evidence="3">
    <location>
        <begin position="282"/>
        <end position="296"/>
    </location>
</feature>
<organism evidence="5 6">
    <name type="scientific">Haliangium ochraceum (strain DSM 14365 / JCM 11303 / SMP-2)</name>
    <dbReference type="NCBI Taxonomy" id="502025"/>
    <lineage>
        <taxon>Bacteria</taxon>
        <taxon>Pseudomonadati</taxon>
        <taxon>Myxococcota</taxon>
        <taxon>Polyangia</taxon>
        <taxon>Haliangiales</taxon>
        <taxon>Kofleriaceae</taxon>
        <taxon>Haliangium</taxon>
    </lineage>
</organism>
<keyword evidence="1 2" id="KW-0597">Phosphoprotein</keyword>
<dbReference type="KEGG" id="hoh:Hoch_3476"/>
<dbReference type="eggNOG" id="COG0784">
    <property type="taxonomic scope" value="Bacteria"/>
</dbReference>
<dbReference type="GO" id="GO:0000160">
    <property type="term" value="P:phosphorelay signal transduction system"/>
    <property type="evidence" value="ECO:0007669"/>
    <property type="project" value="InterPro"/>
</dbReference>
<dbReference type="HOGENOM" id="CLU_039039_0_0_7"/>
<protein>
    <submittedName>
        <fullName evidence="5">Response regulator receiver protein</fullName>
    </submittedName>
</protein>
<dbReference type="Pfam" id="PF00072">
    <property type="entry name" value="Response_reg"/>
    <property type="match status" value="1"/>
</dbReference>
<dbReference type="AlphaFoldDB" id="D0LW46"/>
<evidence type="ECO:0000256" key="2">
    <source>
        <dbReference type="PROSITE-ProRule" id="PRU00169"/>
    </source>
</evidence>
<reference evidence="5 6" key="1">
    <citation type="journal article" date="2010" name="Stand. Genomic Sci.">
        <title>Complete genome sequence of Haliangium ochraceum type strain (SMP-2).</title>
        <authorList>
            <consortium name="US DOE Joint Genome Institute (JGI-PGF)"/>
            <person name="Ivanova N."/>
            <person name="Daum C."/>
            <person name="Lang E."/>
            <person name="Abt B."/>
            <person name="Kopitz M."/>
            <person name="Saunders E."/>
            <person name="Lapidus A."/>
            <person name="Lucas S."/>
            <person name="Glavina Del Rio T."/>
            <person name="Nolan M."/>
            <person name="Tice H."/>
            <person name="Copeland A."/>
            <person name="Cheng J.F."/>
            <person name="Chen F."/>
            <person name="Bruce D."/>
            <person name="Goodwin L."/>
            <person name="Pitluck S."/>
            <person name="Mavromatis K."/>
            <person name="Pati A."/>
            <person name="Mikhailova N."/>
            <person name="Chen A."/>
            <person name="Palaniappan K."/>
            <person name="Land M."/>
            <person name="Hauser L."/>
            <person name="Chang Y.J."/>
            <person name="Jeffries C.D."/>
            <person name="Detter J.C."/>
            <person name="Brettin T."/>
            <person name="Rohde M."/>
            <person name="Goker M."/>
            <person name="Bristow J."/>
            <person name="Markowitz V."/>
            <person name="Eisen J.A."/>
            <person name="Hugenholtz P."/>
            <person name="Kyrpides N.C."/>
            <person name="Klenk H.P."/>
        </authorList>
    </citation>
    <scope>NUCLEOTIDE SEQUENCE [LARGE SCALE GENOMIC DNA]</scope>
    <source>
        <strain evidence="6">DSM 14365 / CIP 107738 / JCM 11303 / AJ 13395 / SMP-2</strain>
    </source>
</reference>
<name>D0LW46_HALO1</name>
<sequence length="412" mass="41468">MSNIILCADDSKTIQTVAEITFRVSDYQYVGAVSADEALDKARAQKPALILADASMPGKDGYELCQAIKSDPALGDVPVVMLCGNSSGYDASRGTEVGADGHVTKPWDTEAMLGKVAEILDKAGASQAPAPSAPAAVKTKPPILPTTPAAAANAAAAAASAPQGPRGATMMGMQPLQQPPGPAAESGGASARRGTEPAVEDARPLGAPLPPQRAATPAKPARPAGQRAPSRPAPAPGGRAATPPPASARPRPTPRPTAVGHAPTPGRTPAPPAVEFSAPAAKPAPAPMPAPTPAPAPAATKPAPAAAPAAAPARRRAEIVATPATGAPAIGRPPMIKGTPLRRPSLSALMQSAVPQAAASIARDNGIDPMGPEMKALVALSQDVVERIVWEVVPELAETIIRENLDLLTAKQ</sequence>
<feature type="compositionally biased region" description="Low complexity" evidence="3">
    <location>
        <begin position="297"/>
        <end position="312"/>
    </location>
</feature>
<dbReference type="STRING" id="502025.Hoch_3476"/>
<dbReference type="Proteomes" id="UP000001880">
    <property type="component" value="Chromosome"/>
</dbReference>
<feature type="compositionally biased region" description="Low complexity" evidence="3">
    <location>
        <begin position="256"/>
        <end position="265"/>
    </location>
</feature>
<dbReference type="SMART" id="SM00448">
    <property type="entry name" value="REC"/>
    <property type="match status" value="1"/>
</dbReference>
<dbReference type="PROSITE" id="PS50110">
    <property type="entry name" value="RESPONSE_REGULATORY"/>
    <property type="match status" value="1"/>
</dbReference>
<feature type="modified residue" description="4-aspartylphosphate" evidence="2">
    <location>
        <position position="53"/>
    </location>
</feature>
<feature type="region of interest" description="Disordered" evidence="3">
    <location>
        <begin position="155"/>
        <end position="315"/>
    </location>
</feature>
<dbReference type="Gene3D" id="3.40.50.2300">
    <property type="match status" value="1"/>
</dbReference>
<evidence type="ECO:0000259" key="4">
    <source>
        <dbReference type="PROSITE" id="PS50110"/>
    </source>
</evidence>
<evidence type="ECO:0000313" key="6">
    <source>
        <dbReference type="Proteomes" id="UP000001880"/>
    </source>
</evidence>
<dbReference type="PANTHER" id="PTHR44591:SF3">
    <property type="entry name" value="RESPONSE REGULATORY DOMAIN-CONTAINING PROTEIN"/>
    <property type="match status" value="1"/>
</dbReference>
<dbReference type="PANTHER" id="PTHR44591">
    <property type="entry name" value="STRESS RESPONSE REGULATOR PROTEIN 1"/>
    <property type="match status" value="1"/>
</dbReference>
<dbReference type="OrthoDB" id="9780312at2"/>
<feature type="compositionally biased region" description="Pro residues" evidence="3">
    <location>
        <begin position="242"/>
        <end position="255"/>
    </location>
</feature>
<gene>
    <name evidence="5" type="ordered locus">Hoch_3476</name>
</gene>
<dbReference type="InterPro" id="IPR011006">
    <property type="entry name" value="CheY-like_superfamily"/>
</dbReference>